<gene>
    <name evidence="2" type="ORF">HII31_13021</name>
</gene>
<evidence type="ECO:0000259" key="1">
    <source>
        <dbReference type="Pfam" id="PF06985"/>
    </source>
</evidence>
<comment type="caution">
    <text evidence="2">The sequence shown here is derived from an EMBL/GenBank/DDBJ whole genome shotgun (WGS) entry which is preliminary data.</text>
</comment>
<accession>A0A8H6VC02</accession>
<dbReference type="PANTHER" id="PTHR24148:SF64">
    <property type="entry name" value="HETEROKARYON INCOMPATIBILITY DOMAIN-CONTAINING PROTEIN"/>
    <property type="match status" value="1"/>
</dbReference>
<evidence type="ECO:0000313" key="2">
    <source>
        <dbReference type="EMBL" id="KAF7185680.1"/>
    </source>
</evidence>
<protein>
    <submittedName>
        <fullName evidence="2">Heterokaryon incompatibility protein 6, OR allele</fullName>
    </submittedName>
</protein>
<reference evidence="2" key="1">
    <citation type="submission" date="2020-04" db="EMBL/GenBank/DDBJ databases">
        <title>Draft genome resource of the tomato pathogen Pseudocercospora fuligena.</title>
        <authorList>
            <person name="Zaccaron A."/>
        </authorList>
    </citation>
    <scope>NUCLEOTIDE SEQUENCE</scope>
    <source>
        <strain evidence="2">PF001</strain>
    </source>
</reference>
<keyword evidence="3" id="KW-1185">Reference proteome</keyword>
<proteinExistence type="predicted"/>
<name>A0A8H6VC02_9PEZI</name>
<sequence length="329" mass="36778">MAEPIASQSHEITVLRHARSAWRQQHDSASSATDSRPSEWLSKRVALRDAPPYVALSYAWGDPSMTEPLILDNKRINVTKNLSNALDHLERCLDDEEALWVDALCIDQDNELEKSNQVAHMRDVYAKATKVFAWLGPLDDSPDSDLALLWLENFGSRSDKLGIGAKGIHHLGRLLSQHQDGLTPMFRGATGSAADTAKFVHDIQQSLDASLNPQHGRLVLALHGLLSRQYWSRIWTMQEVVVASKVIFACGPRNVDSICVHHGIRLIQQFKKWQLRTKPMCKPSSEPSATAWQTPKQGLTRLTFNALNLLKANIATGELIYILARTKPN</sequence>
<dbReference type="AlphaFoldDB" id="A0A8H6VC02"/>
<dbReference type="Pfam" id="PF06985">
    <property type="entry name" value="HET"/>
    <property type="match status" value="1"/>
</dbReference>
<evidence type="ECO:0000313" key="3">
    <source>
        <dbReference type="Proteomes" id="UP000660729"/>
    </source>
</evidence>
<dbReference type="Proteomes" id="UP000660729">
    <property type="component" value="Unassembled WGS sequence"/>
</dbReference>
<dbReference type="InterPro" id="IPR010730">
    <property type="entry name" value="HET"/>
</dbReference>
<feature type="domain" description="Heterokaryon incompatibility" evidence="1">
    <location>
        <begin position="53"/>
        <end position="239"/>
    </location>
</feature>
<organism evidence="2 3">
    <name type="scientific">Pseudocercospora fuligena</name>
    <dbReference type="NCBI Taxonomy" id="685502"/>
    <lineage>
        <taxon>Eukaryota</taxon>
        <taxon>Fungi</taxon>
        <taxon>Dikarya</taxon>
        <taxon>Ascomycota</taxon>
        <taxon>Pezizomycotina</taxon>
        <taxon>Dothideomycetes</taxon>
        <taxon>Dothideomycetidae</taxon>
        <taxon>Mycosphaerellales</taxon>
        <taxon>Mycosphaerellaceae</taxon>
        <taxon>Pseudocercospora</taxon>
    </lineage>
</organism>
<dbReference type="PANTHER" id="PTHR24148">
    <property type="entry name" value="ANKYRIN REPEAT DOMAIN-CONTAINING PROTEIN 39 HOMOLOG-RELATED"/>
    <property type="match status" value="1"/>
</dbReference>
<dbReference type="InterPro" id="IPR052895">
    <property type="entry name" value="HetReg/Transcr_Mod"/>
</dbReference>
<dbReference type="EMBL" id="JABCIY010000313">
    <property type="protein sequence ID" value="KAF7185680.1"/>
    <property type="molecule type" value="Genomic_DNA"/>
</dbReference>
<dbReference type="OrthoDB" id="3647238at2759"/>